<sequence length="116" mass="13421">MKQQYQKKKQKPSTSTNDATKENSTIVIDVYKRERKILLKAPIAAYLEEKELVSNFRLLQEVRVEIVANSLESAIIYKSISNSLIKQNLLELSKKLKDEIYTDEVIAANSKRENMM</sequence>
<accession>A0ACA9JVQ0</accession>
<gene>
    <name evidence="1" type="ORF">SCALOS_LOCUS240</name>
</gene>
<name>A0ACA9JVQ0_9GLOM</name>
<dbReference type="EMBL" id="CAJVPM010000100">
    <property type="protein sequence ID" value="CAG8435937.1"/>
    <property type="molecule type" value="Genomic_DNA"/>
</dbReference>
<evidence type="ECO:0000313" key="1">
    <source>
        <dbReference type="EMBL" id="CAG8435937.1"/>
    </source>
</evidence>
<organism evidence="1 2">
    <name type="scientific">Scutellospora calospora</name>
    <dbReference type="NCBI Taxonomy" id="85575"/>
    <lineage>
        <taxon>Eukaryota</taxon>
        <taxon>Fungi</taxon>
        <taxon>Fungi incertae sedis</taxon>
        <taxon>Mucoromycota</taxon>
        <taxon>Glomeromycotina</taxon>
        <taxon>Glomeromycetes</taxon>
        <taxon>Diversisporales</taxon>
        <taxon>Gigasporaceae</taxon>
        <taxon>Scutellospora</taxon>
    </lineage>
</organism>
<protein>
    <submittedName>
        <fullName evidence="1">2240_t:CDS:1</fullName>
    </submittedName>
</protein>
<evidence type="ECO:0000313" key="2">
    <source>
        <dbReference type="Proteomes" id="UP000789860"/>
    </source>
</evidence>
<comment type="caution">
    <text evidence="1">The sequence shown here is derived from an EMBL/GenBank/DDBJ whole genome shotgun (WGS) entry which is preliminary data.</text>
</comment>
<reference evidence="1" key="1">
    <citation type="submission" date="2021-06" db="EMBL/GenBank/DDBJ databases">
        <authorList>
            <person name="Kallberg Y."/>
            <person name="Tangrot J."/>
            <person name="Rosling A."/>
        </authorList>
    </citation>
    <scope>NUCLEOTIDE SEQUENCE</scope>
    <source>
        <strain evidence="1">AU212A</strain>
    </source>
</reference>
<dbReference type="Proteomes" id="UP000789860">
    <property type="component" value="Unassembled WGS sequence"/>
</dbReference>
<keyword evidence="2" id="KW-1185">Reference proteome</keyword>
<proteinExistence type="predicted"/>